<evidence type="ECO:0000313" key="3">
    <source>
        <dbReference type="Proteomes" id="UP000199163"/>
    </source>
</evidence>
<gene>
    <name evidence="2" type="ORF">SAMN05192534_101194</name>
</gene>
<accession>A0A1G7YLM2</accession>
<dbReference type="OrthoDB" id="2351076at2"/>
<dbReference type="EMBL" id="FNDK01000001">
    <property type="protein sequence ID" value="SDG97294.1"/>
    <property type="molecule type" value="Genomic_DNA"/>
</dbReference>
<reference evidence="3" key="1">
    <citation type="submission" date="2016-10" db="EMBL/GenBank/DDBJ databases">
        <authorList>
            <person name="Varghese N."/>
            <person name="Submissions S."/>
        </authorList>
    </citation>
    <scope>NUCLEOTIDE SEQUENCE [LARGE SCALE GENOMIC DNA]</scope>
    <source>
        <strain evidence="3">DSM 21632</strain>
    </source>
</reference>
<proteinExistence type="predicted"/>
<name>A0A1G7YLM2_9BACI</name>
<dbReference type="AlphaFoldDB" id="A0A1G7YLM2"/>
<evidence type="ECO:0000313" key="2">
    <source>
        <dbReference type="EMBL" id="SDG97294.1"/>
    </source>
</evidence>
<organism evidence="2 3">
    <name type="scientific">Alteribacillus persepolensis</name>
    <dbReference type="NCBI Taxonomy" id="568899"/>
    <lineage>
        <taxon>Bacteria</taxon>
        <taxon>Bacillati</taxon>
        <taxon>Bacillota</taxon>
        <taxon>Bacilli</taxon>
        <taxon>Bacillales</taxon>
        <taxon>Bacillaceae</taxon>
        <taxon>Alteribacillus</taxon>
    </lineage>
</organism>
<sequence length="604" mass="67435">MGQSLFALSSAPAPLSPVRGRTLFFKKGQMFEGTVLKLFPNQTALLRMGSMNVTARLEAALAAGNHYLFQVKQNEGVPRLKVLQAGRATSNQSPGSVQTSSALEAMGLANNKQNKAMLEMLLKEEVPFSKELITKGGHILQRADTFHEQGVHVLSNMYKQQLPLTEEVFQALYQAEKGVPLSQQLQGLKTQLERASESRATSSLQQQSNQAVYQSLMATLEAGVLNNKGMQEAAPVYIQQLLHLSALENISSTLKQGAASLMTKAGVVPDSFGSDAWLASFQAMVIDQRNREIVQNIWPHMSAKEGMPLHTLAPNEFYHTLMTQFSMQEGKAGSKQLQQLLSLFYQAAGKTPDAKLLYNSMLHAVPRWQDMMLSTSEKQAYTVLLQGSFMNTSSDENSMSFVAKQITQLLQQIGMHHERDLRQGVPLSREEAAVSSLKQTLLEYTPYLSSDVKNSAETLLARLTGQQILTQHQEGLVHQSLVQLPLLLGHHRTDLTIQWEGKKQDNGSIDPNHCRILFYLELEHLGETIADVQIQRRYVTVNVLNDHPKPEFLLELLQPFLQEKLSEHHYSLTSVNWKERRKEASFKPAPSSKTAVRQGVDVRV</sequence>
<protein>
    <recommendedName>
        <fullName evidence="4">Hook-length control protein FliK</fullName>
    </recommendedName>
</protein>
<keyword evidence="3" id="KW-1185">Reference proteome</keyword>
<dbReference type="RefSeq" id="WP_091270347.1">
    <property type="nucleotide sequence ID" value="NZ_FNDK01000001.1"/>
</dbReference>
<dbReference type="STRING" id="568899.SAMN05192534_101194"/>
<evidence type="ECO:0000256" key="1">
    <source>
        <dbReference type="SAM" id="MobiDB-lite"/>
    </source>
</evidence>
<evidence type="ECO:0008006" key="4">
    <source>
        <dbReference type="Google" id="ProtNLM"/>
    </source>
</evidence>
<dbReference type="Proteomes" id="UP000199163">
    <property type="component" value="Unassembled WGS sequence"/>
</dbReference>
<feature type="region of interest" description="Disordered" evidence="1">
    <location>
        <begin position="583"/>
        <end position="604"/>
    </location>
</feature>